<comment type="catalytic activity">
    <reaction evidence="7 9 10">
        <text>2-(2-carboxy-4-methylthiazol-5-yl)ethyl phosphate + 4-amino-2-methyl-5-(diphosphooxymethyl)pyrimidine + 2 H(+) = thiamine phosphate + CO2 + diphosphate</text>
        <dbReference type="Rhea" id="RHEA:47848"/>
        <dbReference type="ChEBI" id="CHEBI:15378"/>
        <dbReference type="ChEBI" id="CHEBI:16526"/>
        <dbReference type="ChEBI" id="CHEBI:33019"/>
        <dbReference type="ChEBI" id="CHEBI:37575"/>
        <dbReference type="ChEBI" id="CHEBI:57841"/>
        <dbReference type="ChEBI" id="CHEBI:62890"/>
        <dbReference type="EC" id="2.5.1.3"/>
    </reaction>
</comment>
<dbReference type="Pfam" id="PF02581">
    <property type="entry name" value="TMP-TENI"/>
    <property type="match status" value="1"/>
</dbReference>
<evidence type="ECO:0000256" key="1">
    <source>
        <dbReference type="ARBA" id="ARBA00005165"/>
    </source>
</evidence>
<evidence type="ECO:0000256" key="3">
    <source>
        <dbReference type="ARBA" id="ARBA00022723"/>
    </source>
</evidence>
<keyword evidence="5 9" id="KW-0784">Thiamine biosynthesis</keyword>
<gene>
    <name evidence="9" type="primary">thiE</name>
    <name evidence="13" type="ORF">BDK88_3885</name>
</gene>
<evidence type="ECO:0000256" key="5">
    <source>
        <dbReference type="ARBA" id="ARBA00022977"/>
    </source>
</evidence>
<evidence type="ECO:0000256" key="8">
    <source>
        <dbReference type="ARBA" id="ARBA00047883"/>
    </source>
</evidence>
<reference evidence="13 14" key="1">
    <citation type="submission" date="2019-02" db="EMBL/GenBank/DDBJ databases">
        <title>Genomic Encyclopedia of Archaeal and Bacterial Type Strains, Phase II (KMG-II): from individual species to whole genera.</title>
        <authorList>
            <person name="Goeker M."/>
        </authorList>
    </citation>
    <scope>NUCLEOTIDE SEQUENCE [LARGE SCALE GENOMIC DNA]</scope>
    <source>
        <strain evidence="13 14">DSM 18328</strain>
    </source>
</reference>
<sequence length="217" mass="22523">MNPKNWRTYLVTQESLSDGKRTVEVVEAAIDGGVDVVQLREKDTDARWRYELGRKLRERTAEAGVALLVNDRVDIAQAIDADGVHLGQSDLPVAVARELLGSEAVIGCSTSTVEEAIEAEAAGADYLGVGAIYGTDSKKDVPKEKNGTGLEHVSEIAAAVSIPVIGIGGVTASNAPPVLEAGATGVAMISEITAADDPATATREVAAVVSREVGSDD</sequence>
<dbReference type="PANTHER" id="PTHR20857:SF15">
    <property type="entry name" value="THIAMINE-PHOSPHATE SYNTHASE"/>
    <property type="match status" value="1"/>
</dbReference>
<keyword evidence="3 9" id="KW-0479">Metal-binding</keyword>
<evidence type="ECO:0000313" key="13">
    <source>
        <dbReference type="EMBL" id="RZV06334.1"/>
    </source>
</evidence>
<dbReference type="Proteomes" id="UP000291097">
    <property type="component" value="Unassembled WGS sequence"/>
</dbReference>
<evidence type="ECO:0000256" key="9">
    <source>
        <dbReference type="HAMAP-Rule" id="MF_00097"/>
    </source>
</evidence>
<dbReference type="OrthoDB" id="85572at2157"/>
<dbReference type="UniPathway" id="UPA00060">
    <property type="reaction ID" value="UER00141"/>
</dbReference>
<feature type="binding site" evidence="9">
    <location>
        <position position="109"/>
    </location>
    <ligand>
        <name>4-amino-2-methyl-5-(diphosphooxymethyl)pyrimidine</name>
        <dbReference type="ChEBI" id="CHEBI:57841"/>
    </ligand>
</feature>
<comment type="pathway">
    <text evidence="1 9 11">Cofactor biosynthesis; thiamine diphosphate biosynthesis; thiamine phosphate from 4-amino-2-methyl-5-diphosphomethylpyrimidine and 4-methyl-5-(2-phosphoethyl)-thiazole: step 1/1.</text>
</comment>
<comment type="catalytic activity">
    <reaction evidence="8 9 10">
        <text>2-[(2R,5Z)-2-carboxy-4-methylthiazol-5(2H)-ylidene]ethyl phosphate + 4-amino-2-methyl-5-(diphosphooxymethyl)pyrimidine + 2 H(+) = thiamine phosphate + CO2 + diphosphate</text>
        <dbReference type="Rhea" id="RHEA:47844"/>
        <dbReference type="ChEBI" id="CHEBI:15378"/>
        <dbReference type="ChEBI" id="CHEBI:16526"/>
        <dbReference type="ChEBI" id="CHEBI:33019"/>
        <dbReference type="ChEBI" id="CHEBI:37575"/>
        <dbReference type="ChEBI" id="CHEBI:57841"/>
        <dbReference type="ChEBI" id="CHEBI:62899"/>
        <dbReference type="EC" id="2.5.1.3"/>
    </reaction>
</comment>
<evidence type="ECO:0000256" key="4">
    <source>
        <dbReference type="ARBA" id="ARBA00022842"/>
    </source>
</evidence>
<dbReference type="PANTHER" id="PTHR20857">
    <property type="entry name" value="THIAMINE-PHOSPHATE PYROPHOSPHORYLASE"/>
    <property type="match status" value="1"/>
</dbReference>
<dbReference type="GO" id="GO:0004789">
    <property type="term" value="F:thiamine-phosphate diphosphorylase activity"/>
    <property type="evidence" value="ECO:0007669"/>
    <property type="project" value="UniProtKB-UniRule"/>
</dbReference>
<comment type="similarity">
    <text evidence="9 10">Belongs to the thiamine-phosphate synthase family.</text>
</comment>
<feature type="binding site" evidence="9">
    <location>
        <begin position="189"/>
        <end position="190"/>
    </location>
    <ligand>
        <name>2-[(2R,5Z)-2-carboxy-4-methylthiazol-5(2H)-ylidene]ethyl phosphate</name>
        <dbReference type="ChEBI" id="CHEBI:62899"/>
    </ligand>
</feature>
<evidence type="ECO:0000259" key="12">
    <source>
        <dbReference type="Pfam" id="PF02581"/>
    </source>
</evidence>
<feature type="binding site" evidence="9">
    <location>
        <begin position="135"/>
        <end position="137"/>
    </location>
    <ligand>
        <name>2-[(2R,5Z)-2-carboxy-4-methylthiazol-5(2H)-ylidene]ethyl phosphate</name>
        <dbReference type="ChEBI" id="CHEBI:62899"/>
    </ligand>
</feature>
<dbReference type="InterPro" id="IPR036206">
    <property type="entry name" value="ThiamineP_synth_sf"/>
</dbReference>
<feature type="binding site" evidence="9">
    <location>
        <begin position="38"/>
        <end position="42"/>
    </location>
    <ligand>
        <name>4-amino-2-methyl-5-(diphosphooxymethyl)pyrimidine</name>
        <dbReference type="ChEBI" id="CHEBI:57841"/>
    </ligand>
</feature>
<evidence type="ECO:0000256" key="11">
    <source>
        <dbReference type="RuleBase" id="RU004253"/>
    </source>
</evidence>
<evidence type="ECO:0000256" key="6">
    <source>
        <dbReference type="ARBA" id="ARBA00047334"/>
    </source>
</evidence>
<dbReference type="GO" id="GO:0005737">
    <property type="term" value="C:cytoplasm"/>
    <property type="evidence" value="ECO:0007669"/>
    <property type="project" value="TreeGrafter"/>
</dbReference>
<dbReference type="GO" id="GO:0000287">
    <property type="term" value="F:magnesium ion binding"/>
    <property type="evidence" value="ECO:0007669"/>
    <property type="project" value="UniProtKB-UniRule"/>
</dbReference>
<proteinExistence type="inferred from homology"/>
<dbReference type="EMBL" id="SHMP01000008">
    <property type="protein sequence ID" value="RZV06334.1"/>
    <property type="molecule type" value="Genomic_DNA"/>
</dbReference>
<dbReference type="Gene3D" id="3.20.20.70">
    <property type="entry name" value="Aldolase class I"/>
    <property type="match status" value="1"/>
</dbReference>
<feature type="domain" description="Thiamine phosphate synthase/TenI" evidence="12">
    <location>
        <begin position="9"/>
        <end position="192"/>
    </location>
</feature>
<dbReference type="FunFam" id="3.20.20.70:FF:000096">
    <property type="entry name" value="Thiamine-phosphate synthase"/>
    <property type="match status" value="1"/>
</dbReference>
<comment type="catalytic activity">
    <reaction evidence="6 9 10">
        <text>4-methyl-5-(2-phosphooxyethyl)-thiazole + 4-amino-2-methyl-5-(diphosphooxymethyl)pyrimidine + H(+) = thiamine phosphate + diphosphate</text>
        <dbReference type="Rhea" id="RHEA:22328"/>
        <dbReference type="ChEBI" id="CHEBI:15378"/>
        <dbReference type="ChEBI" id="CHEBI:33019"/>
        <dbReference type="ChEBI" id="CHEBI:37575"/>
        <dbReference type="ChEBI" id="CHEBI:57841"/>
        <dbReference type="ChEBI" id="CHEBI:58296"/>
        <dbReference type="EC" id="2.5.1.3"/>
    </reaction>
</comment>
<evidence type="ECO:0000256" key="10">
    <source>
        <dbReference type="RuleBase" id="RU003826"/>
    </source>
</evidence>
<organism evidence="13 14">
    <name type="scientific">Natrinema hispanicum</name>
    <dbReference type="NCBI Taxonomy" id="392421"/>
    <lineage>
        <taxon>Archaea</taxon>
        <taxon>Methanobacteriati</taxon>
        <taxon>Methanobacteriota</taxon>
        <taxon>Stenosarchaea group</taxon>
        <taxon>Halobacteria</taxon>
        <taxon>Halobacteriales</taxon>
        <taxon>Natrialbaceae</taxon>
        <taxon>Natrinema</taxon>
    </lineage>
</organism>
<comment type="caution">
    <text evidence="13">The sequence shown here is derived from an EMBL/GenBank/DDBJ whole genome shotgun (WGS) entry which is preliminary data.</text>
</comment>
<dbReference type="EC" id="2.5.1.3" evidence="9"/>
<keyword evidence="4 9" id="KW-0460">Magnesium</keyword>
<dbReference type="InterPro" id="IPR022998">
    <property type="entry name" value="ThiamineP_synth_TenI"/>
</dbReference>
<dbReference type="CDD" id="cd00564">
    <property type="entry name" value="TMP_TenI"/>
    <property type="match status" value="1"/>
</dbReference>
<feature type="binding site" evidence="9">
    <location>
        <position position="71"/>
    </location>
    <ligand>
        <name>Mg(2+)</name>
        <dbReference type="ChEBI" id="CHEBI:18420"/>
    </ligand>
</feature>
<dbReference type="InterPro" id="IPR013785">
    <property type="entry name" value="Aldolase_TIM"/>
</dbReference>
<dbReference type="InterPro" id="IPR034291">
    <property type="entry name" value="TMP_synthase"/>
</dbReference>
<evidence type="ECO:0000313" key="14">
    <source>
        <dbReference type="Proteomes" id="UP000291097"/>
    </source>
</evidence>
<dbReference type="GO" id="GO:0009228">
    <property type="term" value="P:thiamine biosynthetic process"/>
    <property type="evidence" value="ECO:0007669"/>
    <property type="project" value="UniProtKB-KW"/>
</dbReference>
<keyword evidence="2 9" id="KW-0808">Transferase</keyword>
<feature type="binding site" evidence="9">
    <location>
        <position position="70"/>
    </location>
    <ligand>
        <name>4-amino-2-methyl-5-(diphosphooxymethyl)pyrimidine</name>
        <dbReference type="ChEBI" id="CHEBI:57841"/>
    </ligand>
</feature>
<feature type="binding site" evidence="9">
    <location>
        <position position="138"/>
    </location>
    <ligand>
        <name>4-amino-2-methyl-5-(diphosphooxymethyl)pyrimidine</name>
        <dbReference type="ChEBI" id="CHEBI:57841"/>
    </ligand>
</feature>
<dbReference type="RefSeq" id="WP_130501650.1">
    <property type="nucleotide sequence ID" value="NZ_SHMP01000008.1"/>
</dbReference>
<evidence type="ECO:0000256" key="7">
    <source>
        <dbReference type="ARBA" id="ARBA00047851"/>
    </source>
</evidence>
<dbReference type="GO" id="GO:0009229">
    <property type="term" value="P:thiamine diphosphate biosynthetic process"/>
    <property type="evidence" value="ECO:0007669"/>
    <property type="project" value="UniProtKB-UniRule"/>
</dbReference>
<name>A0A482Y6V6_9EURY</name>
<accession>A0A482Y6V6</accession>
<dbReference type="HAMAP" id="MF_00097">
    <property type="entry name" value="TMP_synthase"/>
    <property type="match status" value="1"/>
</dbReference>
<evidence type="ECO:0000256" key="2">
    <source>
        <dbReference type="ARBA" id="ARBA00022679"/>
    </source>
</evidence>
<comment type="function">
    <text evidence="9">Condenses 4-methyl-5-(beta-hydroxyethyl)thiazole monophosphate (THZ-P) and 2-methyl-4-amino-5-hydroxymethyl pyrimidine pyrophosphate (HMP-PP) to form thiamine monophosphate (TMP).</text>
</comment>
<feature type="binding site" evidence="9">
    <location>
        <position position="169"/>
    </location>
    <ligand>
        <name>2-[(2R,5Z)-2-carboxy-4-methylthiazol-5(2H)-ylidene]ethyl phosphate</name>
        <dbReference type="ChEBI" id="CHEBI:62899"/>
    </ligand>
</feature>
<feature type="binding site" evidence="9">
    <location>
        <position position="90"/>
    </location>
    <ligand>
        <name>Mg(2+)</name>
        <dbReference type="ChEBI" id="CHEBI:18420"/>
    </ligand>
</feature>
<comment type="cofactor">
    <cofactor evidence="9">
        <name>Mg(2+)</name>
        <dbReference type="ChEBI" id="CHEBI:18420"/>
    </cofactor>
    <text evidence="9">Binds 1 Mg(2+) ion per subunit.</text>
</comment>
<dbReference type="AlphaFoldDB" id="A0A482Y6V6"/>
<dbReference type="NCBIfam" id="TIGR00693">
    <property type="entry name" value="thiE"/>
    <property type="match status" value="1"/>
</dbReference>
<protein>
    <recommendedName>
        <fullName evidence="9">Thiamine-phosphate synthase</fullName>
        <shortName evidence="9">TP synthase</shortName>
        <shortName evidence="9">TPS</shortName>
        <ecNumber evidence="9">2.5.1.3</ecNumber>
    </recommendedName>
    <alternativeName>
        <fullName evidence="9">Thiamine-phosphate pyrophosphorylase</fullName>
        <shortName evidence="9">TMP pyrophosphorylase</shortName>
        <shortName evidence="9">TMP-PPase</shortName>
    </alternativeName>
</protein>
<dbReference type="SUPFAM" id="SSF51391">
    <property type="entry name" value="Thiamin phosphate synthase"/>
    <property type="match status" value="1"/>
</dbReference>